<dbReference type="FunFam" id="2.60.40.10:FF:000017">
    <property type="entry name" value="Down syndrome cell adhesion molecule b"/>
    <property type="match status" value="1"/>
</dbReference>
<dbReference type="PROSITE" id="PS50835">
    <property type="entry name" value="IG_LIKE"/>
    <property type="match status" value="1"/>
</dbReference>
<evidence type="ECO:0000256" key="1">
    <source>
        <dbReference type="ARBA" id="ARBA00004251"/>
    </source>
</evidence>
<feature type="region of interest" description="Disordered" evidence="17">
    <location>
        <begin position="472"/>
        <end position="501"/>
    </location>
</feature>
<evidence type="ECO:0000256" key="11">
    <source>
        <dbReference type="ARBA" id="ARBA00022989"/>
    </source>
</evidence>
<dbReference type="InterPro" id="IPR013783">
    <property type="entry name" value="Ig-like_fold"/>
</dbReference>
<evidence type="ECO:0000256" key="8">
    <source>
        <dbReference type="ARBA" id="ARBA00022729"/>
    </source>
</evidence>
<evidence type="ECO:0000313" key="21">
    <source>
        <dbReference type="EMBL" id="KAK6171349.1"/>
    </source>
</evidence>
<proteinExistence type="inferred from homology"/>
<evidence type="ECO:0000259" key="19">
    <source>
        <dbReference type="PROSITE" id="PS50026"/>
    </source>
</evidence>
<keyword evidence="6 16" id="KW-0245">EGF-like domain</keyword>
<dbReference type="InterPro" id="IPR003598">
    <property type="entry name" value="Ig_sub2"/>
</dbReference>
<keyword evidence="13 18" id="KW-0472">Membrane</keyword>
<evidence type="ECO:0000256" key="2">
    <source>
        <dbReference type="ARBA" id="ARBA00004613"/>
    </source>
</evidence>
<feature type="compositionally biased region" description="Basic and acidic residues" evidence="17">
    <location>
        <begin position="407"/>
        <end position="418"/>
    </location>
</feature>
<sequence length="656" mass="74258">MTAESKKRRRYVDLGVFGPEDKYLCITEIEEKVKYLFFLRNTSSERYFEVNALPVKQSKKSSRAVRKILCKRCAKKPKIKTIKNQKKKEGGKVKFRCSVKAKPRVIKYTWYKDDVELKRRKGLTIKSGKKSSSLQIKNLKKSDAGQYKCIARNAVGEDEKYVRLEVKPKQMEHLLCDIQTYCLNGGTCRYIPTLNNTTFCECPVEWGGSRCEQWDNYKLTRESNRQAKILHDRTLIIVGIGISILFFVIICIISYFLSKRQRKKWEKRQRLRSSKKNIPDASVPLLDDVDGNLPRQPPRAFPQNIPPTIHKNTQTGNSLAQIYPCIEAHIETSLIETPVSNSIEKVQAIPLNNIPPSNRSRAARGSRSRLKAVSLDEAPENEAKGSSNNQPTRSRSEPDPSWSKGPEFSESKPIDREANITMQNPPLFSVPKEADMSLDEIDYPMELAEEDADTYYADQTPGVIDVHVMNDFPDEVPSPITDRNPLLQSDTDSDTEDDQSPLPVLYISEEDVRTSLDDLQNLEADSGNVNDTLSDQEFLCTSDSNRFLNGTDSDVGSRASNSSESATSSSAASVRSPSYIMYNSYQDPNVATRSWDEQGMPVADHFAYNSIPGSDSNVIEDQFMHKPPVSPSKTDNKYNVYKKLKDIRDDQDAIPI</sequence>
<evidence type="ECO:0000256" key="9">
    <source>
        <dbReference type="ARBA" id="ARBA00022737"/>
    </source>
</evidence>
<dbReference type="PANTHER" id="PTHR11100">
    <property type="entry name" value="HEREGULIN-NEUREGULIN FAMILY MEMBER"/>
    <property type="match status" value="1"/>
</dbReference>
<feature type="domain" description="EGF-like" evidence="19">
    <location>
        <begin position="172"/>
        <end position="212"/>
    </location>
</feature>
<dbReference type="PROSITE" id="PS00022">
    <property type="entry name" value="EGF_1"/>
    <property type="match status" value="1"/>
</dbReference>
<dbReference type="Proteomes" id="UP001347796">
    <property type="component" value="Unassembled WGS sequence"/>
</dbReference>
<feature type="compositionally biased region" description="Low complexity" evidence="17">
    <location>
        <begin position="557"/>
        <end position="573"/>
    </location>
</feature>
<dbReference type="InterPro" id="IPR040180">
    <property type="entry name" value="Neuregulin"/>
</dbReference>
<evidence type="ECO:0000313" key="22">
    <source>
        <dbReference type="Proteomes" id="UP001347796"/>
    </source>
</evidence>
<keyword evidence="15" id="KW-0393">Immunoglobulin domain</keyword>
<feature type="domain" description="Ig-like" evidence="20">
    <location>
        <begin position="77"/>
        <end position="165"/>
    </location>
</feature>
<feature type="region of interest" description="Disordered" evidence="17">
    <location>
        <begin position="282"/>
        <end position="313"/>
    </location>
</feature>
<name>A0AAN8JBF0_PATCE</name>
<evidence type="ECO:0000256" key="4">
    <source>
        <dbReference type="ARBA" id="ARBA00022475"/>
    </source>
</evidence>
<evidence type="ECO:0000256" key="6">
    <source>
        <dbReference type="ARBA" id="ARBA00022536"/>
    </source>
</evidence>
<protein>
    <submittedName>
        <fullName evidence="21">Uncharacterized protein</fullName>
    </submittedName>
</protein>
<feature type="region of interest" description="Disordered" evidence="17">
    <location>
        <begin position="351"/>
        <end position="431"/>
    </location>
</feature>
<dbReference type="EMBL" id="JAZGQO010000014">
    <property type="protein sequence ID" value="KAK6171349.1"/>
    <property type="molecule type" value="Genomic_DNA"/>
</dbReference>
<dbReference type="InterPro" id="IPR036179">
    <property type="entry name" value="Ig-like_dom_sf"/>
</dbReference>
<keyword evidence="12" id="KW-0339">Growth factor</keyword>
<evidence type="ECO:0000256" key="5">
    <source>
        <dbReference type="ARBA" id="ARBA00022525"/>
    </source>
</evidence>
<keyword evidence="4" id="KW-1003">Cell membrane</keyword>
<organism evidence="21 22">
    <name type="scientific">Patella caerulea</name>
    <name type="common">Rayed Mediterranean limpet</name>
    <dbReference type="NCBI Taxonomy" id="87958"/>
    <lineage>
        <taxon>Eukaryota</taxon>
        <taxon>Metazoa</taxon>
        <taxon>Spiralia</taxon>
        <taxon>Lophotrochozoa</taxon>
        <taxon>Mollusca</taxon>
        <taxon>Gastropoda</taxon>
        <taxon>Patellogastropoda</taxon>
        <taxon>Patelloidea</taxon>
        <taxon>Patellidae</taxon>
        <taxon>Patella</taxon>
    </lineage>
</organism>
<dbReference type="InterPro" id="IPR007110">
    <property type="entry name" value="Ig-like_dom"/>
</dbReference>
<evidence type="ECO:0000256" key="16">
    <source>
        <dbReference type="PROSITE-ProRule" id="PRU00076"/>
    </source>
</evidence>
<dbReference type="PROSITE" id="PS50026">
    <property type="entry name" value="EGF_3"/>
    <property type="match status" value="1"/>
</dbReference>
<evidence type="ECO:0000256" key="17">
    <source>
        <dbReference type="SAM" id="MobiDB-lite"/>
    </source>
</evidence>
<dbReference type="GO" id="GO:0035556">
    <property type="term" value="P:intracellular signal transduction"/>
    <property type="evidence" value="ECO:0007669"/>
    <property type="project" value="TreeGrafter"/>
</dbReference>
<comment type="similarity">
    <text evidence="3">Belongs to the neuregulin family.</text>
</comment>
<keyword evidence="14 16" id="KW-1015">Disulfide bond</keyword>
<feature type="region of interest" description="Disordered" evidence="17">
    <location>
        <begin position="551"/>
        <end position="573"/>
    </location>
</feature>
<dbReference type="InterPro" id="IPR000742">
    <property type="entry name" value="EGF"/>
</dbReference>
<keyword evidence="10" id="KW-0130">Cell adhesion</keyword>
<dbReference type="InterPro" id="IPR003599">
    <property type="entry name" value="Ig_sub"/>
</dbReference>
<comment type="caution">
    <text evidence="21">The sequence shown here is derived from an EMBL/GenBank/DDBJ whole genome shotgun (WGS) entry which is preliminary data.</text>
</comment>
<dbReference type="SUPFAM" id="SSF48726">
    <property type="entry name" value="Immunoglobulin"/>
    <property type="match status" value="1"/>
</dbReference>
<feature type="disulfide bond" evidence="16">
    <location>
        <begin position="202"/>
        <end position="211"/>
    </location>
</feature>
<evidence type="ECO:0000256" key="18">
    <source>
        <dbReference type="SAM" id="Phobius"/>
    </source>
</evidence>
<dbReference type="GO" id="GO:0005615">
    <property type="term" value="C:extracellular space"/>
    <property type="evidence" value="ECO:0007669"/>
    <property type="project" value="TreeGrafter"/>
</dbReference>
<dbReference type="GO" id="GO:0005886">
    <property type="term" value="C:plasma membrane"/>
    <property type="evidence" value="ECO:0007669"/>
    <property type="project" value="UniProtKB-SubCell"/>
</dbReference>
<evidence type="ECO:0000256" key="14">
    <source>
        <dbReference type="ARBA" id="ARBA00023157"/>
    </source>
</evidence>
<accession>A0AAN8JBF0</accession>
<keyword evidence="7 18" id="KW-0812">Transmembrane</keyword>
<comment type="subcellular location">
    <subcellularLocation>
        <location evidence="1">Cell membrane</location>
        <topology evidence="1">Single-pass type I membrane protein</topology>
    </subcellularLocation>
    <subcellularLocation>
        <location evidence="2">Secreted</location>
    </subcellularLocation>
</comment>
<dbReference type="SMART" id="SM00408">
    <property type="entry name" value="IGc2"/>
    <property type="match status" value="1"/>
</dbReference>
<feature type="compositionally biased region" description="Polar residues" evidence="17">
    <location>
        <begin position="384"/>
        <end position="393"/>
    </location>
</feature>
<evidence type="ECO:0000259" key="20">
    <source>
        <dbReference type="PROSITE" id="PS50835"/>
    </source>
</evidence>
<dbReference type="CDD" id="cd00054">
    <property type="entry name" value="EGF_CA"/>
    <property type="match status" value="1"/>
</dbReference>
<dbReference type="SUPFAM" id="SSF57196">
    <property type="entry name" value="EGF/Laminin"/>
    <property type="match status" value="1"/>
</dbReference>
<evidence type="ECO:0000256" key="12">
    <source>
        <dbReference type="ARBA" id="ARBA00023030"/>
    </source>
</evidence>
<dbReference type="GO" id="GO:0007155">
    <property type="term" value="P:cell adhesion"/>
    <property type="evidence" value="ECO:0007669"/>
    <property type="project" value="UniProtKB-KW"/>
</dbReference>
<evidence type="ECO:0000256" key="10">
    <source>
        <dbReference type="ARBA" id="ARBA00022889"/>
    </source>
</evidence>
<evidence type="ECO:0000256" key="15">
    <source>
        <dbReference type="ARBA" id="ARBA00023319"/>
    </source>
</evidence>
<dbReference type="PANTHER" id="PTHR11100:SF12">
    <property type="entry name" value="PROTEIN VEIN"/>
    <property type="match status" value="1"/>
</dbReference>
<keyword evidence="9" id="KW-0677">Repeat</keyword>
<dbReference type="Pfam" id="PF00008">
    <property type="entry name" value="EGF"/>
    <property type="match status" value="1"/>
</dbReference>
<dbReference type="Gene3D" id="2.10.25.10">
    <property type="entry name" value="Laminin"/>
    <property type="match status" value="1"/>
</dbReference>
<reference evidence="21 22" key="1">
    <citation type="submission" date="2024-01" db="EMBL/GenBank/DDBJ databases">
        <title>The genome of the rayed Mediterranean limpet Patella caerulea (Linnaeus, 1758).</title>
        <authorList>
            <person name="Anh-Thu Weber A."/>
            <person name="Halstead-Nussloch G."/>
        </authorList>
    </citation>
    <scope>NUCLEOTIDE SEQUENCE [LARGE SCALE GENOMIC DNA]</scope>
    <source>
        <strain evidence="21">AATW-2023a</strain>
        <tissue evidence="21">Whole specimen</tissue>
    </source>
</reference>
<feature type="transmembrane region" description="Helical" evidence="18">
    <location>
        <begin position="235"/>
        <end position="257"/>
    </location>
</feature>
<keyword evidence="8" id="KW-0732">Signal</keyword>
<feature type="compositionally biased region" description="Basic residues" evidence="17">
    <location>
        <begin position="361"/>
        <end position="370"/>
    </location>
</feature>
<evidence type="ECO:0000256" key="3">
    <source>
        <dbReference type="ARBA" id="ARBA00008216"/>
    </source>
</evidence>
<keyword evidence="11 18" id="KW-1133">Transmembrane helix</keyword>
<dbReference type="Pfam" id="PF07679">
    <property type="entry name" value="I-set"/>
    <property type="match status" value="1"/>
</dbReference>
<keyword evidence="22" id="KW-1185">Reference proteome</keyword>
<dbReference type="AlphaFoldDB" id="A0AAN8JBF0"/>
<dbReference type="Gene3D" id="2.60.40.10">
    <property type="entry name" value="Immunoglobulins"/>
    <property type="match status" value="1"/>
</dbReference>
<gene>
    <name evidence="21" type="ORF">SNE40_019557</name>
</gene>
<evidence type="ECO:0000256" key="13">
    <source>
        <dbReference type="ARBA" id="ARBA00023136"/>
    </source>
</evidence>
<comment type="caution">
    <text evidence="16">Lacks conserved residue(s) required for the propagation of feature annotation.</text>
</comment>
<dbReference type="GO" id="GO:0048513">
    <property type="term" value="P:animal organ development"/>
    <property type="evidence" value="ECO:0007669"/>
    <property type="project" value="TreeGrafter"/>
</dbReference>
<dbReference type="SMART" id="SM00409">
    <property type="entry name" value="IG"/>
    <property type="match status" value="1"/>
</dbReference>
<keyword evidence="5" id="KW-0964">Secreted</keyword>
<dbReference type="GO" id="GO:0008083">
    <property type="term" value="F:growth factor activity"/>
    <property type="evidence" value="ECO:0007669"/>
    <property type="project" value="UniProtKB-KW"/>
</dbReference>
<dbReference type="GO" id="GO:0007399">
    <property type="term" value="P:nervous system development"/>
    <property type="evidence" value="ECO:0007669"/>
    <property type="project" value="InterPro"/>
</dbReference>
<dbReference type="InterPro" id="IPR013098">
    <property type="entry name" value="Ig_I-set"/>
</dbReference>
<evidence type="ECO:0000256" key="7">
    <source>
        <dbReference type="ARBA" id="ARBA00022692"/>
    </source>
</evidence>